<dbReference type="PANTHER" id="PTHR11496:SF102">
    <property type="entry name" value="ALCOHOL DEHYDROGENASE 4"/>
    <property type="match status" value="1"/>
</dbReference>
<protein>
    <submittedName>
        <fullName evidence="5">1,3-propanediol dehydrogenase</fullName>
        <ecNumber evidence="5">1.1.1.202</ecNumber>
    </submittedName>
</protein>
<dbReference type="Pfam" id="PF25137">
    <property type="entry name" value="ADH_Fe_C"/>
    <property type="match status" value="1"/>
</dbReference>
<dbReference type="PANTHER" id="PTHR11496">
    <property type="entry name" value="ALCOHOL DEHYDROGENASE"/>
    <property type="match status" value="1"/>
</dbReference>
<accession>A0A1V4SWR1</accession>
<proteinExistence type="inferred from homology"/>
<organism evidence="5 6">
    <name type="scientific">Clostridium thermobutyricum DSM 4928</name>
    <dbReference type="NCBI Taxonomy" id="1121339"/>
    <lineage>
        <taxon>Bacteria</taxon>
        <taxon>Bacillati</taxon>
        <taxon>Bacillota</taxon>
        <taxon>Clostridia</taxon>
        <taxon>Eubacteriales</taxon>
        <taxon>Clostridiaceae</taxon>
        <taxon>Clostridium</taxon>
    </lineage>
</organism>
<dbReference type="EC" id="1.1.1.202" evidence="5"/>
<dbReference type="GO" id="GO:0047516">
    <property type="term" value="F:1,3-propanediol dehydrogenase activity"/>
    <property type="evidence" value="ECO:0007669"/>
    <property type="project" value="UniProtKB-EC"/>
</dbReference>
<evidence type="ECO:0000256" key="2">
    <source>
        <dbReference type="ARBA" id="ARBA00023002"/>
    </source>
</evidence>
<dbReference type="RefSeq" id="WP_080022805.1">
    <property type="nucleotide sequence ID" value="NZ_LTAY01000037.1"/>
</dbReference>
<dbReference type="InterPro" id="IPR056798">
    <property type="entry name" value="ADH_Fe_C"/>
</dbReference>
<dbReference type="Gene3D" id="1.20.1090.10">
    <property type="entry name" value="Dehydroquinate synthase-like - alpha domain"/>
    <property type="match status" value="1"/>
</dbReference>
<comment type="similarity">
    <text evidence="1">Belongs to the iron-containing alcohol dehydrogenase family.</text>
</comment>
<keyword evidence="2 5" id="KW-0560">Oxidoreductase</keyword>
<gene>
    <name evidence="5" type="primary">dhaT</name>
    <name evidence="5" type="ORF">CLTHE_16290</name>
</gene>
<dbReference type="Gene3D" id="3.40.50.1970">
    <property type="match status" value="1"/>
</dbReference>
<dbReference type="SUPFAM" id="SSF56796">
    <property type="entry name" value="Dehydroquinate synthase-like"/>
    <property type="match status" value="1"/>
</dbReference>
<evidence type="ECO:0000259" key="4">
    <source>
        <dbReference type="Pfam" id="PF25137"/>
    </source>
</evidence>
<dbReference type="Proteomes" id="UP000191448">
    <property type="component" value="Unassembled WGS sequence"/>
</dbReference>
<name>A0A1V4SWR1_9CLOT</name>
<evidence type="ECO:0000313" key="5">
    <source>
        <dbReference type="EMBL" id="OPX48057.1"/>
    </source>
</evidence>
<evidence type="ECO:0000313" key="6">
    <source>
        <dbReference type="Proteomes" id="UP000191448"/>
    </source>
</evidence>
<comment type="caution">
    <text evidence="5">The sequence shown here is derived from an EMBL/GenBank/DDBJ whole genome shotgun (WGS) entry which is preliminary data.</text>
</comment>
<dbReference type="GO" id="GO:0004022">
    <property type="term" value="F:alcohol dehydrogenase (NAD+) activity"/>
    <property type="evidence" value="ECO:0007669"/>
    <property type="project" value="TreeGrafter"/>
</dbReference>
<dbReference type="FunFam" id="3.40.50.1970:FF:000003">
    <property type="entry name" value="Alcohol dehydrogenase, iron-containing"/>
    <property type="match status" value="1"/>
</dbReference>
<dbReference type="EMBL" id="LTAY01000037">
    <property type="protein sequence ID" value="OPX48057.1"/>
    <property type="molecule type" value="Genomic_DNA"/>
</dbReference>
<sequence length="362" mass="40286">MKFFMPTEVLIGKNIVKENSERFKAFGKKALIVTGKSSSKKNGSLDNIIEVLTFNKIDYIIFDEVEENPSVETVCIASELGKKENVDFIIGVGGGSPIDASKAISIMIKNRELTKDTIFTEEKLDGIPLIAVPTTCGTGTETTQYSILTDNKEKIKRNLGQEVFPKLSLLDPLYTMNMPLETTRNTAMDALSHIIEGYLNTNSTIITDGIVKIALEEFSKAIDGLIKGNLSFEDRESLAIASNLAGIIIAHTGTSLPHGLGYALTYNKGVPHGLANGCLYIEYLKVFKNREKVDNIYKLLGFRNENELEDFLRIIGKAEVNVIEGELKSYTKEFLKNKSKLKNHPEDITEEEIYLIYKNSLL</sequence>
<feature type="domain" description="Alcohol dehydrogenase iron-type/glycerol dehydrogenase GldA" evidence="3">
    <location>
        <begin position="6"/>
        <end position="172"/>
    </location>
</feature>
<dbReference type="InterPro" id="IPR039697">
    <property type="entry name" value="Alcohol_dehydrogenase_Fe"/>
</dbReference>
<dbReference type="CDD" id="cd08181">
    <property type="entry name" value="PPD-like"/>
    <property type="match status" value="1"/>
</dbReference>
<dbReference type="AlphaFoldDB" id="A0A1V4SWR1"/>
<dbReference type="InterPro" id="IPR001670">
    <property type="entry name" value="ADH_Fe/GldA"/>
</dbReference>
<dbReference type="GO" id="GO:0046872">
    <property type="term" value="F:metal ion binding"/>
    <property type="evidence" value="ECO:0007669"/>
    <property type="project" value="InterPro"/>
</dbReference>
<evidence type="ECO:0000259" key="3">
    <source>
        <dbReference type="Pfam" id="PF00465"/>
    </source>
</evidence>
<dbReference type="Pfam" id="PF00465">
    <property type="entry name" value="Fe-ADH"/>
    <property type="match status" value="1"/>
</dbReference>
<evidence type="ECO:0000256" key="1">
    <source>
        <dbReference type="ARBA" id="ARBA00007358"/>
    </source>
</evidence>
<feature type="domain" description="Fe-containing alcohol dehydrogenase-like C-terminal" evidence="4">
    <location>
        <begin position="185"/>
        <end position="359"/>
    </location>
</feature>
<reference evidence="5 6" key="1">
    <citation type="submission" date="2016-02" db="EMBL/GenBank/DDBJ databases">
        <title>Genome sequence of Clostridium thermobutyricum DSM 4928.</title>
        <authorList>
            <person name="Poehlein A."/>
            <person name="Daniel R."/>
        </authorList>
    </citation>
    <scope>NUCLEOTIDE SEQUENCE [LARGE SCALE GENOMIC DNA]</scope>
    <source>
        <strain evidence="5 6">DSM 4928</strain>
    </source>
</reference>